<dbReference type="PANTHER" id="PTHR13387:SF9">
    <property type="entry name" value="PROTEIN HGH1 HOMOLOG"/>
    <property type="match status" value="1"/>
</dbReference>
<dbReference type="SUPFAM" id="SSF48371">
    <property type="entry name" value="ARM repeat"/>
    <property type="match status" value="1"/>
</dbReference>
<keyword evidence="5" id="KW-1185">Reference proteome</keyword>
<dbReference type="EnsemblMetazoa" id="PPAI000606-RA">
    <property type="protein sequence ID" value="PPAI000606-PA"/>
    <property type="gene ID" value="PPAI000606"/>
</dbReference>
<dbReference type="EMBL" id="AJVK01009718">
    <property type="status" value="NOT_ANNOTATED_CDS"/>
    <property type="molecule type" value="Genomic_DNA"/>
</dbReference>
<evidence type="ECO:0000259" key="3">
    <source>
        <dbReference type="Pfam" id="PF04064"/>
    </source>
</evidence>
<feature type="domain" description="Protein HGH1 C-terminal" evidence="3">
    <location>
        <begin position="192"/>
        <end position="250"/>
    </location>
</feature>
<dbReference type="VEuPathDB" id="VectorBase:PPAI000606"/>
<name>A0A1B0CZT4_PHLPP</name>
<dbReference type="InterPro" id="IPR007206">
    <property type="entry name" value="Protein_HGH1_C"/>
</dbReference>
<dbReference type="EMBL" id="AJVK01009717">
    <property type="status" value="NOT_ANNOTATED_CDS"/>
    <property type="molecule type" value="Genomic_DNA"/>
</dbReference>
<dbReference type="AlphaFoldDB" id="A0A1B0CZT4"/>
<dbReference type="InterPro" id="IPR007205">
    <property type="entry name" value="Protein_HGH1_N"/>
</dbReference>
<reference evidence="4" key="1">
    <citation type="submission" date="2022-08" db="UniProtKB">
        <authorList>
            <consortium name="EnsemblMetazoa"/>
        </authorList>
    </citation>
    <scope>IDENTIFICATION</scope>
    <source>
        <strain evidence="4">Israel</strain>
    </source>
</reference>
<organism evidence="4 5">
    <name type="scientific">Phlebotomus papatasi</name>
    <name type="common">Sandfly</name>
    <dbReference type="NCBI Taxonomy" id="29031"/>
    <lineage>
        <taxon>Eukaryota</taxon>
        <taxon>Metazoa</taxon>
        <taxon>Ecdysozoa</taxon>
        <taxon>Arthropoda</taxon>
        <taxon>Hexapoda</taxon>
        <taxon>Insecta</taxon>
        <taxon>Pterygota</taxon>
        <taxon>Neoptera</taxon>
        <taxon>Endopterygota</taxon>
        <taxon>Diptera</taxon>
        <taxon>Nematocera</taxon>
        <taxon>Psychodoidea</taxon>
        <taxon>Psychodidae</taxon>
        <taxon>Phlebotomus</taxon>
        <taxon>Phlebotomus</taxon>
    </lineage>
</organism>
<sequence>MMRCPGLFKILFDSILNENDKLADPWCMILCNISRQEELVEEVLEEFDRDPQKLNKLVTCFTRIGFNKAGCNLHYIGPTFSNFSQSAKGRSMICDREKLYFQRILPFVEFKDSIIRRGGAVGLLKNVCFDSTQHHWLLSDEVNVLPFILLPLAGPEEFEEEDNEKFPIELQYLSPDKEREDDPDIRKMLLECLLQLCATRSGREYLRLRGTYEILREYHKWEVKQGVECKTTLLACENVVDVLIRTEDEIGQDNLKHMQIPEEVNKQLEKLDLLNDENVPQ</sequence>
<dbReference type="VEuPathDB" id="VectorBase:PPAPM1_006669"/>
<proteinExistence type="inferred from homology"/>
<dbReference type="EMBL" id="AJVK01009716">
    <property type="status" value="NOT_ANNOTATED_CDS"/>
    <property type="molecule type" value="Genomic_DNA"/>
</dbReference>
<evidence type="ECO:0000256" key="1">
    <source>
        <dbReference type="ARBA" id="ARBA00006712"/>
    </source>
</evidence>
<dbReference type="PANTHER" id="PTHR13387">
    <property type="entry name" value="PROTEIN HGH1 HOMOLOG"/>
    <property type="match status" value="1"/>
</dbReference>
<evidence type="ECO:0000313" key="4">
    <source>
        <dbReference type="EnsemblMetazoa" id="PPAI000606-PA"/>
    </source>
</evidence>
<dbReference type="Proteomes" id="UP000092462">
    <property type="component" value="Unassembled WGS sequence"/>
</dbReference>
<accession>A0A1B0CZT4</accession>
<protein>
    <submittedName>
        <fullName evidence="4">Uncharacterized protein</fullName>
    </submittedName>
</protein>
<comment type="similarity">
    <text evidence="1">Belongs to the HGH1 family.</text>
</comment>
<feature type="domain" description="Protein HGH1 N-terminal" evidence="2">
    <location>
        <begin position="15"/>
        <end position="187"/>
    </location>
</feature>
<evidence type="ECO:0000259" key="2">
    <source>
        <dbReference type="Pfam" id="PF04063"/>
    </source>
</evidence>
<dbReference type="InterPro" id="IPR039717">
    <property type="entry name" value="Hgh1"/>
</dbReference>
<dbReference type="EMBL" id="AJVK01009715">
    <property type="status" value="NOT_ANNOTATED_CDS"/>
    <property type="molecule type" value="Genomic_DNA"/>
</dbReference>
<dbReference type="Pfam" id="PF04064">
    <property type="entry name" value="DUF384"/>
    <property type="match status" value="1"/>
</dbReference>
<dbReference type="EMBL" id="AJVK01009714">
    <property type="status" value="NOT_ANNOTATED_CDS"/>
    <property type="molecule type" value="Genomic_DNA"/>
</dbReference>
<dbReference type="Pfam" id="PF04063">
    <property type="entry name" value="DUF383"/>
    <property type="match status" value="1"/>
</dbReference>
<dbReference type="InterPro" id="IPR016024">
    <property type="entry name" value="ARM-type_fold"/>
</dbReference>
<evidence type="ECO:0000313" key="5">
    <source>
        <dbReference type="Proteomes" id="UP000092462"/>
    </source>
</evidence>